<evidence type="ECO:0000313" key="2">
    <source>
        <dbReference type="EMBL" id="CAG8983721.1"/>
    </source>
</evidence>
<evidence type="ECO:0000256" key="1">
    <source>
        <dbReference type="SAM" id="MobiDB-lite"/>
    </source>
</evidence>
<comment type="caution">
    <text evidence="2">The sequence shown here is derived from an EMBL/GenBank/DDBJ whole genome shotgun (WGS) entry which is preliminary data.</text>
</comment>
<organism evidence="2 3">
    <name type="scientific">Hymenoscyphus albidus</name>
    <dbReference type="NCBI Taxonomy" id="595503"/>
    <lineage>
        <taxon>Eukaryota</taxon>
        <taxon>Fungi</taxon>
        <taxon>Dikarya</taxon>
        <taxon>Ascomycota</taxon>
        <taxon>Pezizomycotina</taxon>
        <taxon>Leotiomycetes</taxon>
        <taxon>Helotiales</taxon>
        <taxon>Helotiaceae</taxon>
        <taxon>Hymenoscyphus</taxon>
    </lineage>
</organism>
<evidence type="ECO:0000313" key="3">
    <source>
        <dbReference type="Proteomes" id="UP000701801"/>
    </source>
</evidence>
<dbReference type="AlphaFoldDB" id="A0A9N9M5Z5"/>
<dbReference type="Proteomes" id="UP000701801">
    <property type="component" value="Unassembled WGS sequence"/>
</dbReference>
<gene>
    <name evidence="2" type="ORF">HYALB_00006291</name>
</gene>
<feature type="region of interest" description="Disordered" evidence="1">
    <location>
        <begin position="1"/>
        <end position="21"/>
    </location>
</feature>
<sequence>MAKRDGSRLSDRGERSQVSVIDEKESPFFHDAWPWSFQIGGADVKSKGRPASAAAATIGLSGQDQDKLLYQYLYAVHAAMYFPSPERTQKIPGMAPIPLRSRLEAIQYTSQILGVSHSKGSGQPLATWAAT</sequence>
<keyword evidence="3" id="KW-1185">Reference proteome</keyword>
<dbReference type="OrthoDB" id="14339at2759"/>
<protein>
    <submittedName>
        <fullName evidence="2">Uncharacterized protein</fullName>
    </submittedName>
</protein>
<reference evidence="2" key="1">
    <citation type="submission" date="2021-07" db="EMBL/GenBank/DDBJ databases">
        <authorList>
            <person name="Durling M."/>
        </authorList>
    </citation>
    <scope>NUCLEOTIDE SEQUENCE</scope>
</reference>
<name>A0A9N9M5Z5_9HELO</name>
<proteinExistence type="predicted"/>
<accession>A0A9N9M5Z5</accession>
<dbReference type="EMBL" id="CAJVRM010000734">
    <property type="protein sequence ID" value="CAG8983721.1"/>
    <property type="molecule type" value="Genomic_DNA"/>
</dbReference>